<evidence type="ECO:0000313" key="8">
    <source>
        <dbReference type="EMBL" id="SHN16295.1"/>
    </source>
</evidence>
<dbReference type="Pfam" id="PF02771">
    <property type="entry name" value="Acyl-CoA_dh_N"/>
    <property type="match status" value="1"/>
</dbReference>
<comment type="cofactor">
    <cofactor evidence="1">
        <name>FAD</name>
        <dbReference type="ChEBI" id="CHEBI:57692"/>
    </cofactor>
</comment>
<dbReference type="InterPro" id="IPR036250">
    <property type="entry name" value="AcylCo_DH-like_C"/>
</dbReference>
<proteinExistence type="inferred from homology"/>
<dbReference type="SUPFAM" id="SSF47203">
    <property type="entry name" value="Acyl-CoA dehydrogenase C-terminal domain-like"/>
    <property type="match status" value="1"/>
</dbReference>
<dbReference type="PANTHER" id="PTHR43884">
    <property type="entry name" value="ACYL-COA DEHYDROGENASE"/>
    <property type="match status" value="1"/>
</dbReference>
<comment type="similarity">
    <text evidence="2">Belongs to the acyl-CoA dehydrogenase family.</text>
</comment>
<evidence type="ECO:0000256" key="2">
    <source>
        <dbReference type="ARBA" id="ARBA00009347"/>
    </source>
</evidence>
<keyword evidence="3" id="KW-0285">Flavoprotein</keyword>
<evidence type="ECO:0000259" key="6">
    <source>
        <dbReference type="Pfam" id="PF00441"/>
    </source>
</evidence>
<name>A0A1M7PGW6_9ACTN</name>
<dbReference type="InterPro" id="IPR046373">
    <property type="entry name" value="Acyl-CoA_Oxase/DH_mid-dom_sf"/>
</dbReference>
<organism evidence="8 9">
    <name type="scientific">Cryptosporangium aurantiacum</name>
    <dbReference type="NCBI Taxonomy" id="134849"/>
    <lineage>
        <taxon>Bacteria</taxon>
        <taxon>Bacillati</taxon>
        <taxon>Actinomycetota</taxon>
        <taxon>Actinomycetes</taxon>
        <taxon>Cryptosporangiales</taxon>
        <taxon>Cryptosporangiaceae</taxon>
        <taxon>Cryptosporangium</taxon>
    </lineage>
</organism>
<evidence type="ECO:0000256" key="4">
    <source>
        <dbReference type="ARBA" id="ARBA00022827"/>
    </source>
</evidence>
<dbReference type="GO" id="GO:0003995">
    <property type="term" value="F:acyl-CoA dehydrogenase activity"/>
    <property type="evidence" value="ECO:0007669"/>
    <property type="project" value="TreeGrafter"/>
</dbReference>
<keyword evidence="5" id="KW-0560">Oxidoreductase</keyword>
<dbReference type="PANTHER" id="PTHR43884:SF20">
    <property type="entry name" value="ACYL-COA DEHYDROGENASE FADE28"/>
    <property type="match status" value="1"/>
</dbReference>
<dbReference type="RefSeq" id="WP_073256146.1">
    <property type="nucleotide sequence ID" value="NZ_FRCS01000003.1"/>
</dbReference>
<dbReference type="Gene3D" id="1.10.540.10">
    <property type="entry name" value="Acyl-CoA dehydrogenase/oxidase, N-terminal domain"/>
    <property type="match status" value="1"/>
</dbReference>
<feature type="domain" description="Acyl-CoA dehydrogenase/oxidase C-terminal" evidence="6">
    <location>
        <begin position="218"/>
        <end position="363"/>
    </location>
</feature>
<dbReference type="Gene3D" id="2.40.110.10">
    <property type="entry name" value="Butyryl-CoA Dehydrogenase, subunit A, domain 2"/>
    <property type="match status" value="1"/>
</dbReference>
<dbReference type="GO" id="GO:0050660">
    <property type="term" value="F:flavin adenine dinucleotide binding"/>
    <property type="evidence" value="ECO:0007669"/>
    <property type="project" value="InterPro"/>
</dbReference>
<dbReference type="STRING" id="134849.SAMN05443668_103344"/>
<sequence>MSGLTAEQQELRSMIRALLEKQSPESAVRATMDTDRGYDPALWTSFAELGLLSLAVPETFGGGGAGWTEQGLVFEELGRSLACAPYLSTVGLAITALLESGDDRAIERWLPSLAAGDRTAALVLGERSGHWSTTGEALTATATDGGWQVTGVAEHVLDGATADLLLVLAVADPGPTLFAVEAAGQDVRRTPVTTSDRTRRIAHVRLLDAAARPIGAIGGGADIVAAALRYGQVALACEQVGGAARCLELAVDYAKTRVQFGRPIGSFQAVKHKCADMLVAVESARSASWVAIRAAGSEDLPLAAAVAAAVCAEAYEHCASVLVQVSGGIGYTWEHPAHLHVKRSRGSAVLLGAPHQHRRLVAELASIPAAHVREGSH</sequence>
<dbReference type="Proteomes" id="UP000184440">
    <property type="component" value="Unassembled WGS sequence"/>
</dbReference>
<dbReference type="EMBL" id="FRCS01000003">
    <property type="protein sequence ID" value="SHN16295.1"/>
    <property type="molecule type" value="Genomic_DNA"/>
</dbReference>
<reference evidence="8 9" key="1">
    <citation type="submission" date="2016-11" db="EMBL/GenBank/DDBJ databases">
        <authorList>
            <person name="Jaros S."/>
            <person name="Januszkiewicz K."/>
            <person name="Wedrychowicz H."/>
        </authorList>
    </citation>
    <scope>NUCLEOTIDE SEQUENCE [LARGE SCALE GENOMIC DNA]</scope>
    <source>
        <strain evidence="8 9">DSM 46144</strain>
    </source>
</reference>
<keyword evidence="4" id="KW-0274">FAD</keyword>
<protein>
    <submittedName>
        <fullName evidence="8">Acyl-CoA dehydrogenase</fullName>
    </submittedName>
</protein>
<dbReference type="InterPro" id="IPR037069">
    <property type="entry name" value="AcylCoA_DH/ox_N_sf"/>
</dbReference>
<dbReference type="SUPFAM" id="SSF56645">
    <property type="entry name" value="Acyl-CoA dehydrogenase NM domain-like"/>
    <property type="match status" value="1"/>
</dbReference>
<dbReference type="InterPro" id="IPR013786">
    <property type="entry name" value="AcylCoA_DH/ox_N"/>
</dbReference>
<feature type="domain" description="Acyl-CoA dehydrogenase/oxidase N-terminal" evidence="7">
    <location>
        <begin position="5"/>
        <end position="117"/>
    </location>
</feature>
<keyword evidence="9" id="KW-1185">Reference proteome</keyword>
<evidence type="ECO:0000256" key="5">
    <source>
        <dbReference type="ARBA" id="ARBA00023002"/>
    </source>
</evidence>
<evidence type="ECO:0000313" key="9">
    <source>
        <dbReference type="Proteomes" id="UP000184440"/>
    </source>
</evidence>
<evidence type="ECO:0000256" key="1">
    <source>
        <dbReference type="ARBA" id="ARBA00001974"/>
    </source>
</evidence>
<dbReference type="InterPro" id="IPR009075">
    <property type="entry name" value="AcylCo_DH/oxidase_C"/>
</dbReference>
<dbReference type="Pfam" id="PF00441">
    <property type="entry name" value="Acyl-CoA_dh_1"/>
    <property type="match status" value="1"/>
</dbReference>
<accession>A0A1M7PGW6</accession>
<dbReference type="InterPro" id="IPR009100">
    <property type="entry name" value="AcylCoA_DH/oxidase_NM_dom_sf"/>
</dbReference>
<dbReference type="Gene3D" id="1.20.140.10">
    <property type="entry name" value="Butyryl-CoA Dehydrogenase, subunit A, domain 3"/>
    <property type="match status" value="1"/>
</dbReference>
<dbReference type="OrthoDB" id="7328575at2"/>
<evidence type="ECO:0000256" key="3">
    <source>
        <dbReference type="ARBA" id="ARBA00022630"/>
    </source>
</evidence>
<evidence type="ECO:0000259" key="7">
    <source>
        <dbReference type="Pfam" id="PF02771"/>
    </source>
</evidence>
<dbReference type="AlphaFoldDB" id="A0A1M7PGW6"/>
<gene>
    <name evidence="8" type="ORF">SAMN05443668_103344</name>
</gene>